<dbReference type="Pfam" id="PF20600">
    <property type="entry name" value="ExoX-like_C"/>
    <property type="match status" value="1"/>
</dbReference>
<proteinExistence type="predicted"/>
<protein>
    <submittedName>
        <fullName evidence="2">DNA polymerase III subunit epsilon</fullName>
        <ecNumber evidence="2">2.7.7.7</ecNumber>
    </submittedName>
</protein>
<sequence length="51" mass="5941">NVEVFNFGKYKGQSVSEVLKKDPGYYGWILDNDFTLNTKAMLTKIRLRDKV</sequence>
<comment type="caution">
    <text evidence="2">The sequence shown here is derived from an EMBL/GenBank/DDBJ whole genome shotgun (WGS) entry which is preliminary data.</text>
</comment>
<evidence type="ECO:0000259" key="1">
    <source>
        <dbReference type="Pfam" id="PF20600"/>
    </source>
</evidence>
<dbReference type="GO" id="GO:0003887">
    <property type="term" value="F:DNA-directed DNA polymerase activity"/>
    <property type="evidence" value="ECO:0007669"/>
    <property type="project" value="UniProtKB-EC"/>
</dbReference>
<dbReference type="EC" id="2.7.7.7" evidence="2"/>
<keyword evidence="2" id="KW-0808">Transferase</keyword>
<dbReference type="InterPro" id="IPR046768">
    <property type="entry name" value="ExoX-like_C"/>
</dbReference>
<gene>
    <name evidence="2" type="ORF">EZS27_044086</name>
</gene>
<keyword evidence="2" id="KW-0548">Nucleotidyltransferase</keyword>
<feature type="non-terminal residue" evidence="2">
    <location>
        <position position="1"/>
    </location>
</feature>
<feature type="domain" description="Exodeoxyribonuclease X-like C-terminal" evidence="1">
    <location>
        <begin position="5"/>
        <end position="32"/>
    </location>
</feature>
<reference evidence="2" key="1">
    <citation type="submission" date="2019-03" db="EMBL/GenBank/DDBJ databases">
        <title>Single cell metagenomics reveals metabolic interactions within the superorganism composed of flagellate Streblomastix strix and complex community of Bacteroidetes bacteria on its surface.</title>
        <authorList>
            <person name="Treitli S.C."/>
            <person name="Kolisko M."/>
            <person name="Husnik F."/>
            <person name="Keeling P."/>
            <person name="Hampl V."/>
        </authorList>
    </citation>
    <scope>NUCLEOTIDE SEQUENCE</scope>
    <source>
        <strain evidence="2">STM</strain>
    </source>
</reference>
<name>A0A5J4P4K9_9ZZZZ</name>
<dbReference type="AlphaFoldDB" id="A0A5J4P4K9"/>
<accession>A0A5J4P4K9</accession>
<evidence type="ECO:0000313" key="2">
    <source>
        <dbReference type="EMBL" id="KAA6304267.1"/>
    </source>
</evidence>
<dbReference type="EMBL" id="SNRY01011649">
    <property type="protein sequence ID" value="KAA6304267.1"/>
    <property type="molecule type" value="Genomic_DNA"/>
</dbReference>
<organism evidence="2">
    <name type="scientific">termite gut metagenome</name>
    <dbReference type="NCBI Taxonomy" id="433724"/>
    <lineage>
        <taxon>unclassified sequences</taxon>
        <taxon>metagenomes</taxon>
        <taxon>organismal metagenomes</taxon>
    </lineage>
</organism>